<accession>A0ABP7AK21</accession>
<proteinExistence type="inferred from homology"/>
<dbReference type="SUPFAM" id="SSF51556">
    <property type="entry name" value="Metallo-dependent hydrolases"/>
    <property type="match status" value="1"/>
</dbReference>
<dbReference type="InterPro" id="IPR052350">
    <property type="entry name" value="Metallo-dep_Lactonases"/>
</dbReference>
<dbReference type="RefSeq" id="WP_344807972.1">
    <property type="nucleotide sequence ID" value="NZ_BAABAB010000033.1"/>
</dbReference>
<dbReference type="InterPro" id="IPR032466">
    <property type="entry name" value="Metal_Hydrolase"/>
</dbReference>
<dbReference type="Gene3D" id="3.20.20.140">
    <property type="entry name" value="Metal-dependent hydrolases"/>
    <property type="match status" value="1"/>
</dbReference>
<protein>
    <submittedName>
        <fullName evidence="3">Amidohydrolase family protein</fullName>
    </submittedName>
</protein>
<keyword evidence="4" id="KW-1185">Reference proteome</keyword>
<dbReference type="EMBL" id="BAABAB010000033">
    <property type="protein sequence ID" value="GAA3633697.1"/>
    <property type="molecule type" value="Genomic_DNA"/>
</dbReference>
<evidence type="ECO:0000313" key="3">
    <source>
        <dbReference type="EMBL" id="GAA3633697.1"/>
    </source>
</evidence>
<organism evidence="3 4">
    <name type="scientific">Microlunatus ginsengisoli</name>
    <dbReference type="NCBI Taxonomy" id="363863"/>
    <lineage>
        <taxon>Bacteria</taxon>
        <taxon>Bacillati</taxon>
        <taxon>Actinomycetota</taxon>
        <taxon>Actinomycetes</taxon>
        <taxon>Propionibacteriales</taxon>
        <taxon>Propionibacteriaceae</taxon>
        <taxon>Microlunatus</taxon>
    </lineage>
</organism>
<comment type="caution">
    <text evidence="3">The sequence shown here is derived from an EMBL/GenBank/DDBJ whole genome shotgun (WGS) entry which is preliminary data.</text>
</comment>
<dbReference type="PANTHER" id="PTHR43569">
    <property type="entry name" value="AMIDOHYDROLASE"/>
    <property type="match status" value="1"/>
</dbReference>
<gene>
    <name evidence="3" type="ORF">GCM10022236_40380</name>
</gene>
<evidence type="ECO:0000313" key="4">
    <source>
        <dbReference type="Proteomes" id="UP001501490"/>
    </source>
</evidence>
<evidence type="ECO:0000256" key="1">
    <source>
        <dbReference type="ARBA" id="ARBA00038310"/>
    </source>
</evidence>
<name>A0ABP7AK21_9ACTN</name>
<sequence length="281" mass="30223">MIDSHLHQWQLARGWHGWNTPELGPLHADAVLADLDDEWAASGIDAVVLVQAADVLAETDWLLSIAREDRRVAGVVGYLPLSDPGQLRDLLIAYADTALVGVRQLWHDHPRPDALADPDVLTALRLLAEAGLAVDVPDAFPRLWPALTTAVRGAPQTTFVLDHCGKPPFGDRRAWTGWEADFARLVRNPNVVVKLSGLFGGSGSTSPATDAELDRVVDLALDLAGPRRTMIGSDWPMTRGTLGYAATIRRLTALLSRLTRDELAAVTAGTARAVYGLDAAG</sequence>
<dbReference type="Pfam" id="PF04909">
    <property type="entry name" value="Amidohydro_2"/>
    <property type="match status" value="1"/>
</dbReference>
<dbReference type="InterPro" id="IPR006680">
    <property type="entry name" value="Amidohydro-rel"/>
</dbReference>
<dbReference type="PANTHER" id="PTHR43569:SF2">
    <property type="entry name" value="AMIDOHYDROLASE-RELATED DOMAIN-CONTAINING PROTEIN"/>
    <property type="match status" value="1"/>
</dbReference>
<dbReference type="Proteomes" id="UP001501490">
    <property type="component" value="Unassembled WGS sequence"/>
</dbReference>
<feature type="domain" description="Amidohydrolase-related" evidence="2">
    <location>
        <begin position="2"/>
        <end position="277"/>
    </location>
</feature>
<evidence type="ECO:0000259" key="2">
    <source>
        <dbReference type="Pfam" id="PF04909"/>
    </source>
</evidence>
<reference evidence="4" key="1">
    <citation type="journal article" date="2019" name="Int. J. Syst. Evol. Microbiol.">
        <title>The Global Catalogue of Microorganisms (GCM) 10K type strain sequencing project: providing services to taxonomists for standard genome sequencing and annotation.</title>
        <authorList>
            <consortium name="The Broad Institute Genomics Platform"/>
            <consortium name="The Broad Institute Genome Sequencing Center for Infectious Disease"/>
            <person name="Wu L."/>
            <person name="Ma J."/>
        </authorList>
    </citation>
    <scope>NUCLEOTIDE SEQUENCE [LARGE SCALE GENOMIC DNA]</scope>
    <source>
        <strain evidence="4">JCM 16929</strain>
    </source>
</reference>
<comment type="similarity">
    <text evidence="1">Belongs to the metallo-dependent hydrolases superfamily.</text>
</comment>